<protein>
    <submittedName>
        <fullName evidence="1">Uncharacterized protein</fullName>
    </submittedName>
</protein>
<evidence type="ECO:0000313" key="2">
    <source>
        <dbReference type="Proteomes" id="UP000298663"/>
    </source>
</evidence>
<reference evidence="1 2" key="2">
    <citation type="journal article" date="2019" name="G3 (Bethesda)">
        <title>Hybrid Assembly of the Genome of the Entomopathogenic Nematode Steinernema carpocapsae Identifies the X-Chromosome.</title>
        <authorList>
            <person name="Serra L."/>
            <person name="Macchietto M."/>
            <person name="Macias-Munoz A."/>
            <person name="McGill C.J."/>
            <person name="Rodriguez I.M."/>
            <person name="Rodriguez B."/>
            <person name="Murad R."/>
            <person name="Mortazavi A."/>
        </authorList>
    </citation>
    <scope>NUCLEOTIDE SEQUENCE [LARGE SCALE GENOMIC DNA]</scope>
    <source>
        <strain evidence="1 2">ALL</strain>
    </source>
</reference>
<name>A0A4U5LX56_STECR</name>
<accession>A0A4U5LX56</accession>
<comment type="caution">
    <text evidence="1">The sequence shown here is derived from an EMBL/GenBank/DDBJ whole genome shotgun (WGS) entry which is preliminary data.</text>
</comment>
<dbReference type="AlphaFoldDB" id="A0A4U5LX56"/>
<organism evidence="1 2">
    <name type="scientific">Steinernema carpocapsae</name>
    <name type="common">Entomopathogenic nematode</name>
    <dbReference type="NCBI Taxonomy" id="34508"/>
    <lineage>
        <taxon>Eukaryota</taxon>
        <taxon>Metazoa</taxon>
        <taxon>Ecdysozoa</taxon>
        <taxon>Nematoda</taxon>
        <taxon>Chromadorea</taxon>
        <taxon>Rhabditida</taxon>
        <taxon>Tylenchina</taxon>
        <taxon>Panagrolaimomorpha</taxon>
        <taxon>Strongyloidoidea</taxon>
        <taxon>Steinernematidae</taxon>
        <taxon>Steinernema</taxon>
    </lineage>
</organism>
<dbReference type="Proteomes" id="UP000298663">
    <property type="component" value="Unassembled WGS sequence"/>
</dbReference>
<sequence length="113" mass="12589">MRLSSRKRAACTYPIAAFSRHLAIAKARLRKSEVRRRAIDRGSLQKRPKGGDTILYVNFTVRGCLEQILRYPLRENSTLLKEGSAAVASPVFASREATFGRESAGPRRSKVAI</sequence>
<evidence type="ECO:0000313" key="1">
    <source>
        <dbReference type="EMBL" id="TKR60814.1"/>
    </source>
</evidence>
<gene>
    <name evidence="1" type="ORF">L596_028001</name>
</gene>
<dbReference type="EMBL" id="AZBU02000011">
    <property type="protein sequence ID" value="TKR60814.1"/>
    <property type="molecule type" value="Genomic_DNA"/>
</dbReference>
<reference evidence="1 2" key="1">
    <citation type="journal article" date="2015" name="Genome Biol.">
        <title>Comparative genomics of Steinernema reveals deeply conserved gene regulatory networks.</title>
        <authorList>
            <person name="Dillman A.R."/>
            <person name="Macchietto M."/>
            <person name="Porter C.F."/>
            <person name="Rogers A."/>
            <person name="Williams B."/>
            <person name="Antoshechkin I."/>
            <person name="Lee M.M."/>
            <person name="Goodwin Z."/>
            <person name="Lu X."/>
            <person name="Lewis E.E."/>
            <person name="Goodrich-Blair H."/>
            <person name="Stock S.P."/>
            <person name="Adams B.J."/>
            <person name="Sternberg P.W."/>
            <person name="Mortazavi A."/>
        </authorList>
    </citation>
    <scope>NUCLEOTIDE SEQUENCE [LARGE SCALE GENOMIC DNA]</scope>
    <source>
        <strain evidence="1 2">ALL</strain>
    </source>
</reference>
<keyword evidence="2" id="KW-1185">Reference proteome</keyword>
<proteinExistence type="predicted"/>